<dbReference type="Proteomes" id="UP000214746">
    <property type="component" value="Unassembled WGS sequence"/>
</dbReference>
<dbReference type="InterPro" id="IPR016092">
    <property type="entry name" value="ATAP"/>
</dbReference>
<gene>
    <name evidence="3" type="ORF">CBW46_007585</name>
</gene>
<dbReference type="GO" id="GO:0005737">
    <property type="term" value="C:cytoplasm"/>
    <property type="evidence" value="ECO:0007669"/>
    <property type="project" value="TreeGrafter"/>
</dbReference>
<evidence type="ECO:0000256" key="1">
    <source>
        <dbReference type="ARBA" id="ARBA00006718"/>
    </source>
</evidence>
<keyword evidence="4" id="KW-1185">Reference proteome</keyword>
<comment type="caution">
    <text evidence="3">The sequence shown here is derived from an EMBL/GenBank/DDBJ whole genome shotgun (WGS) entry which is preliminary data.</text>
</comment>
<organism evidence="3 4">
    <name type="scientific">Paenibacillus xerothermodurans</name>
    <dbReference type="NCBI Taxonomy" id="1977292"/>
    <lineage>
        <taxon>Bacteria</taxon>
        <taxon>Bacillati</taxon>
        <taxon>Bacillota</taxon>
        <taxon>Bacilli</taxon>
        <taxon>Bacillales</taxon>
        <taxon>Paenibacillaceae</taxon>
        <taxon>Paenibacillus</taxon>
    </lineage>
</organism>
<dbReference type="EMBL" id="NHRJ02000003">
    <property type="protein sequence ID" value="PZE21226.1"/>
    <property type="molecule type" value="Genomic_DNA"/>
</dbReference>
<feature type="domain" description="Core" evidence="2">
    <location>
        <begin position="2"/>
        <end position="92"/>
    </location>
</feature>
<dbReference type="RefSeq" id="WP_089199422.1">
    <property type="nucleotide sequence ID" value="NZ_NHRJ02000003.1"/>
</dbReference>
<accession>A0A2W1NU15</accession>
<dbReference type="GO" id="GO:0051537">
    <property type="term" value="F:2 iron, 2 sulfur cluster binding"/>
    <property type="evidence" value="ECO:0007669"/>
    <property type="project" value="TreeGrafter"/>
</dbReference>
<dbReference type="PANTHER" id="PTHR10072:SF41">
    <property type="entry name" value="IRON-SULFUR CLUSTER ASSEMBLY 1 HOMOLOG, MITOCHONDRIAL"/>
    <property type="match status" value="1"/>
</dbReference>
<evidence type="ECO:0000313" key="3">
    <source>
        <dbReference type="EMBL" id="PZE21226.1"/>
    </source>
</evidence>
<evidence type="ECO:0000313" key="4">
    <source>
        <dbReference type="Proteomes" id="UP000214746"/>
    </source>
</evidence>
<dbReference type="PANTHER" id="PTHR10072">
    <property type="entry name" value="IRON-SULFUR CLUSTER ASSEMBLY PROTEIN"/>
    <property type="match status" value="1"/>
</dbReference>
<dbReference type="NCBIfam" id="TIGR00049">
    <property type="entry name" value="iron-sulfur cluster assembly accessory protein"/>
    <property type="match status" value="1"/>
</dbReference>
<protein>
    <submittedName>
        <fullName evidence="3">Iron-sulfur cluster assembly accessory protein</fullName>
    </submittedName>
</protein>
<name>A0A2W1NU15_PAEXE</name>
<proteinExistence type="inferred from homology"/>
<dbReference type="AlphaFoldDB" id="A0A2W1NU15"/>
<dbReference type="Pfam" id="PF01521">
    <property type="entry name" value="Fe-S_biosyn"/>
    <property type="match status" value="1"/>
</dbReference>
<dbReference type="InterPro" id="IPR035903">
    <property type="entry name" value="HesB-like_dom_sf"/>
</dbReference>
<comment type="similarity">
    <text evidence="1">Belongs to the HesB/IscA family.</text>
</comment>
<dbReference type="InterPro" id="IPR050322">
    <property type="entry name" value="Fe-S_cluster_asmbl/transfer"/>
</dbReference>
<dbReference type="GO" id="GO:0016226">
    <property type="term" value="P:iron-sulfur cluster assembly"/>
    <property type="evidence" value="ECO:0007669"/>
    <property type="project" value="InterPro"/>
</dbReference>
<sequence length="95" mass="10575">MITITEQAQQKIKEMQTDMPQAPFLRVGVTSACCNELRYALSLSSDKAESDVTVEFGDVIVLVNPADVRFVKNIEIDYQDDGFIIHNPNPLVSVC</sequence>
<evidence type="ECO:0000259" key="2">
    <source>
        <dbReference type="Pfam" id="PF01521"/>
    </source>
</evidence>
<dbReference type="OrthoDB" id="2925488at2"/>
<dbReference type="InterPro" id="IPR000361">
    <property type="entry name" value="ATAP_core_dom"/>
</dbReference>
<dbReference type="SUPFAM" id="SSF89360">
    <property type="entry name" value="HesB-like domain"/>
    <property type="match status" value="1"/>
</dbReference>
<dbReference type="Gene3D" id="2.60.300.12">
    <property type="entry name" value="HesB-like domain"/>
    <property type="match status" value="1"/>
</dbReference>
<reference evidence="3" key="1">
    <citation type="submission" date="2018-06" db="EMBL/GenBank/DDBJ databases">
        <title>Paenibacillus xerothermodurans sp. nov. an extremely dry heat resistant spore forming bacterium isolated from the soil of Cape Canaveral, Florida.</title>
        <authorList>
            <person name="Seuylemezian A."/>
            <person name="Kaur N."/>
            <person name="Patil P."/>
            <person name="Patil P."/>
            <person name="Mayilraj S."/>
            <person name="Vaishampayan P."/>
        </authorList>
    </citation>
    <scope>NUCLEOTIDE SEQUENCE [LARGE SCALE GENOMIC DNA]</scope>
    <source>
        <strain evidence="3">ATCC 27380</strain>
    </source>
</reference>